<organism evidence="1 2">
    <name type="scientific">Pristionchus entomophagus</name>
    <dbReference type="NCBI Taxonomy" id="358040"/>
    <lineage>
        <taxon>Eukaryota</taxon>
        <taxon>Metazoa</taxon>
        <taxon>Ecdysozoa</taxon>
        <taxon>Nematoda</taxon>
        <taxon>Chromadorea</taxon>
        <taxon>Rhabditida</taxon>
        <taxon>Rhabditina</taxon>
        <taxon>Diplogasteromorpha</taxon>
        <taxon>Diplogasteroidea</taxon>
        <taxon>Neodiplogasteridae</taxon>
        <taxon>Pristionchus</taxon>
    </lineage>
</organism>
<dbReference type="PANTHER" id="PTHR22744">
    <property type="entry name" value="HELIX LOOP HELIX PROTEIN 21-RELATED"/>
    <property type="match status" value="1"/>
</dbReference>
<dbReference type="InterPro" id="IPR011333">
    <property type="entry name" value="SKP1/BTB/POZ_sf"/>
</dbReference>
<sequence>LSSFIDLKVSHILALADRFQMKGVMDIVEEYLIKSTAFKNKLSIADKYRLMKLRDNYLLSLTTPQELQQL</sequence>
<keyword evidence="2" id="KW-1185">Reference proteome</keyword>
<evidence type="ECO:0000313" key="1">
    <source>
        <dbReference type="EMBL" id="GMS78618.1"/>
    </source>
</evidence>
<gene>
    <name evidence="1" type="ORF">PENTCL1PPCAC_793</name>
</gene>
<dbReference type="Gene3D" id="3.30.710.10">
    <property type="entry name" value="Potassium Channel Kv1.1, Chain A"/>
    <property type="match status" value="1"/>
</dbReference>
<protein>
    <submittedName>
        <fullName evidence="1">Uncharacterized protein</fullName>
    </submittedName>
</protein>
<feature type="non-terminal residue" evidence="1">
    <location>
        <position position="1"/>
    </location>
</feature>
<comment type="caution">
    <text evidence="1">The sequence shown here is derived from an EMBL/GenBank/DDBJ whole genome shotgun (WGS) entry which is preliminary data.</text>
</comment>
<dbReference type="EMBL" id="BTSX01000001">
    <property type="protein sequence ID" value="GMS78618.1"/>
    <property type="molecule type" value="Genomic_DNA"/>
</dbReference>
<proteinExistence type="predicted"/>
<evidence type="ECO:0000313" key="2">
    <source>
        <dbReference type="Proteomes" id="UP001432027"/>
    </source>
</evidence>
<dbReference type="Proteomes" id="UP001432027">
    <property type="component" value="Unassembled WGS sequence"/>
</dbReference>
<feature type="non-terminal residue" evidence="1">
    <location>
        <position position="70"/>
    </location>
</feature>
<reference evidence="1" key="1">
    <citation type="submission" date="2023-10" db="EMBL/GenBank/DDBJ databases">
        <title>Genome assembly of Pristionchus species.</title>
        <authorList>
            <person name="Yoshida K."/>
            <person name="Sommer R.J."/>
        </authorList>
    </citation>
    <scope>NUCLEOTIDE SEQUENCE</scope>
    <source>
        <strain evidence="1">RS0144</strain>
    </source>
</reference>
<accession>A0AAV5S7L0</accession>
<dbReference type="PANTHER" id="PTHR22744:SF14">
    <property type="entry name" value="BTB DOMAIN-CONTAINING PROTEIN-RELATED"/>
    <property type="match status" value="1"/>
</dbReference>
<name>A0AAV5S7L0_9BILA</name>
<dbReference type="AlphaFoldDB" id="A0AAV5S7L0"/>